<protein>
    <recommendedName>
        <fullName evidence="6">Cytochrome c domain-containing protein</fullName>
    </recommendedName>
</protein>
<dbReference type="InterPro" id="IPR011429">
    <property type="entry name" value="Cyt_c_Planctomycete-type"/>
</dbReference>
<dbReference type="STRING" id="1387353.BSF38_05583"/>
<dbReference type="GO" id="GO:0009055">
    <property type="term" value="F:electron transfer activity"/>
    <property type="evidence" value="ECO:0007669"/>
    <property type="project" value="InterPro"/>
</dbReference>
<evidence type="ECO:0008006" key="6">
    <source>
        <dbReference type="Google" id="ProtNLM"/>
    </source>
</evidence>
<dbReference type="PANTHER" id="PTHR35889:SF3">
    <property type="entry name" value="F-BOX DOMAIN-CONTAINING PROTEIN"/>
    <property type="match status" value="1"/>
</dbReference>
<keyword evidence="5" id="KW-1185">Reference proteome</keyword>
<proteinExistence type="predicted"/>
<feature type="domain" description="DUF1549" evidence="1">
    <location>
        <begin position="159"/>
        <end position="365"/>
    </location>
</feature>
<feature type="domain" description="DUF1553" evidence="2">
    <location>
        <begin position="732"/>
        <end position="991"/>
    </location>
</feature>
<reference evidence="5" key="1">
    <citation type="submission" date="2016-12" db="EMBL/GenBank/DDBJ databases">
        <title>Comparative genomics of four Isosphaeraceae planctomycetes: a common pool of plasmids and glycoside hydrolase genes.</title>
        <authorList>
            <person name="Ivanova A."/>
        </authorList>
    </citation>
    <scope>NUCLEOTIDE SEQUENCE [LARGE SCALE GENOMIC DNA]</scope>
    <source>
        <strain evidence="5">PX4</strain>
    </source>
</reference>
<evidence type="ECO:0000259" key="1">
    <source>
        <dbReference type="Pfam" id="PF07583"/>
    </source>
</evidence>
<dbReference type="Pfam" id="PF07587">
    <property type="entry name" value="PSD1"/>
    <property type="match status" value="1"/>
</dbReference>
<dbReference type="InterPro" id="IPR011444">
    <property type="entry name" value="DUF1549"/>
</dbReference>
<evidence type="ECO:0000259" key="3">
    <source>
        <dbReference type="Pfam" id="PF07635"/>
    </source>
</evidence>
<dbReference type="RefSeq" id="WP_237170651.1">
    <property type="nucleotide sequence ID" value="NZ_CP019082.1"/>
</dbReference>
<dbReference type="InterPro" id="IPR022655">
    <property type="entry name" value="DUF1553"/>
</dbReference>
<dbReference type="InterPro" id="IPR036909">
    <property type="entry name" value="Cyt_c-like_dom_sf"/>
</dbReference>
<dbReference type="KEGG" id="pbor:BSF38_05583"/>
<evidence type="ECO:0000259" key="2">
    <source>
        <dbReference type="Pfam" id="PF07587"/>
    </source>
</evidence>
<dbReference type="SUPFAM" id="SSF46626">
    <property type="entry name" value="Cytochrome c"/>
    <property type="match status" value="1"/>
</dbReference>
<sequence length="1046" mass="117294">MREFPAWNVPQRAMFVIGLLATICPRSPASEPDARAAARVEFNRDVRPILSDNCYSCHGPDKNRRKAKLRLDERASALEKQAIVPGKPDDSELVARILSDDEDEMMPPRESHKTLTAHQKDLLKAWIAQGAEYQAHWAYVAPAKRKPPHVKRSDWVRNPVDAFILASLESKGIEPSPEAPRRTLIRRLSLDLIGVPPTPDEVRAFEQDADTKAYEHLVDRLLDSPHYGERMAVSWLDLARFSDTVGYHGDQGQRVFPYRDYVIDAFNRNKPFDAFTIEQLAGDLLPKPTTEQLVATGFNRLNMMTREGGAQPGEYLAKYASDRVRTVSLTWLGSTMGCCECHDHKYDPFSQRDFYSLAAFFADVKQWGVYQDYDYTPNPELRGWSNDHPFPPEIEVESAYLLNRRKQLADRIRQACSTAPDDDAFARWLDQAREFLKTSETGWRTVPVSNEPDAKPQPDGGALLADLPKIADEKTKSKAKPKETWTFRVEPGAAWVSRVRVELLPHPANGGKITRNGAENATVALTASIHPAGSKDGKPVRFHLAEADQKQPRYFNGYEVPGVLNGWTTSTDHAKEKQTAVWHLDPPIELKDGDALVVDVNGAQAGCVRVGFSPFGFDPRGNLDGGLDPDVKPALEAKAGDRTPEQTALLKTLYRLGSATDTAFWNDMRGLCRQIAECRDGRAFTMITQPAPPLETRVLPRGDWQDKTGAVVEPAVPHFLPQEASKSSGRQTRLDLARWIVAPENPLTARVFMNRLWKQCFGAGLSGVIEDVGAQGEWPVHPELLDWLAVDFREGGWDVKRMVKTLVTSSAYRQDSRQRPELRDADPANRWIASQSPRRLEAEFVRDNALAVAGLLKLDLIGGPSAFPYQPAGYYSNLQFPDRDYDASAGDLQYRRGLYMHWQRTFLHPMLANFDAPPREECTPTRNVANTPQQALTLLNDPTFVEAARVLAENLLSHGDLKDDDARIERLYERALSRAPKPAERASLAGFLARQRLVFRDHPPEADRLLHVGQSPSAKGLDPSEVAAWTTVCRVVLNLHETITRY</sequence>
<evidence type="ECO:0000313" key="5">
    <source>
        <dbReference type="Proteomes" id="UP000186309"/>
    </source>
</evidence>
<dbReference type="AlphaFoldDB" id="A0A1U7CYI4"/>
<name>A0A1U7CYI4_9BACT</name>
<evidence type="ECO:0000313" key="4">
    <source>
        <dbReference type="EMBL" id="APW63995.1"/>
    </source>
</evidence>
<feature type="domain" description="Cytochrome C Planctomycete-type" evidence="3">
    <location>
        <begin position="54"/>
        <end position="110"/>
    </location>
</feature>
<organism evidence="4 5">
    <name type="scientific">Paludisphaera borealis</name>
    <dbReference type="NCBI Taxonomy" id="1387353"/>
    <lineage>
        <taxon>Bacteria</taxon>
        <taxon>Pseudomonadati</taxon>
        <taxon>Planctomycetota</taxon>
        <taxon>Planctomycetia</taxon>
        <taxon>Isosphaerales</taxon>
        <taxon>Isosphaeraceae</taxon>
        <taxon>Paludisphaera</taxon>
    </lineage>
</organism>
<dbReference type="PANTHER" id="PTHR35889">
    <property type="entry name" value="CYCLOINULO-OLIGOSACCHARIDE FRUCTANOTRANSFERASE-RELATED"/>
    <property type="match status" value="1"/>
</dbReference>
<dbReference type="Pfam" id="PF07635">
    <property type="entry name" value="PSCyt1"/>
    <property type="match status" value="1"/>
</dbReference>
<dbReference type="Pfam" id="PF07583">
    <property type="entry name" value="PSCyt2"/>
    <property type="match status" value="1"/>
</dbReference>
<dbReference type="GO" id="GO:0020037">
    <property type="term" value="F:heme binding"/>
    <property type="evidence" value="ECO:0007669"/>
    <property type="project" value="InterPro"/>
</dbReference>
<accession>A0A1U7CYI4</accession>
<gene>
    <name evidence="4" type="ORF">BSF38_05583</name>
</gene>
<dbReference type="Proteomes" id="UP000186309">
    <property type="component" value="Chromosome"/>
</dbReference>
<dbReference type="EMBL" id="CP019082">
    <property type="protein sequence ID" value="APW63995.1"/>
    <property type="molecule type" value="Genomic_DNA"/>
</dbReference>